<dbReference type="GO" id="GO:0055085">
    <property type="term" value="P:transmembrane transport"/>
    <property type="evidence" value="ECO:0007669"/>
    <property type="project" value="InterPro"/>
</dbReference>
<dbReference type="RefSeq" id="WP_183414113.1">
    <property type="nucleotide sequence ID" value="NZ_JACHYB010000002.1"/>
</dbReference>
<dbReference type="GO" id="GO:0015031">
    <property type="term" value="P:protein transport"/>
    <property type="evidence" value="ECO:0007669"/>
    <property type="project" value="UniProtKB-KW"/>
</dbReference>
<evidence type="ECO:0000256" key="4">
    <source>
        <dbReference type="ARBA" id="ARBA00022475"/>
    </source>
</evidence>
<dbReference type="GO" id="GO:0098797">
    <property type="term" value="C:plasma membrane protein complex"/>
    <property type="evidence" value="ECO:0007669"/>
    <property type="project" value="TreeGrafter"/>
</dbReference>
<keyword evidence="8 10" id="KW-1133">Transmembrane helix</keyword>
<dbReference type="AlphaFoldDB" id="A0A7W5H318"/>
<keyword evidence="3" id="KW-0813">Transport</keyword>
<comment type="subcellular location">
    <subcellularLocation>
        <location evidence="1">Cell inner membrane</location>
        <topology evidence="1">Single-pass membrane protein</topology>
        <orientation evidence="1">Periplasmic side</orientation>
    </subcellularLocation>
</comment>
<keyword evidence="9 10" id="KW-0472">Membrane</keyword>
<dbReference type="Pfam" id="PF05569">
    <property type="entry name" value="Peptidase_M56"/>
    <property type="match status" value="1"/>
</dbReference>
<gene>
    <name evidence="12" type="ORF">FHX64_002558</name>
</gene>
<evidence type="ECO:0000256" key="2">
    <source>
        <dbReference type="ARBA" id="ARBA00006555"/>
    </source>
</evidence>
<keyword evidence="13" id="KW-1185">Reference proteome</keyword>
<comment type="similarity">
    <text evidence="2">Belongs to the TonB family.</text>
</comment>
<dbReference type="EMBL" id="JACHYB010000002">
    <property type="protein sequence ID" value="MBB3188360.1"/>
    <property type="molecule type" value="Genomic_DNA"/>
</dbReference>
<dbReference type="InterPro" id="IPR008756">
    <property type="entry name" value="Peptidase_M56"/>
</dbReference>
<dbReference type="CDD" id="cd07341">
    <property type="entry name" value="M56_BlaR1_MecR1_like"/>
    <property type="match status" value="1"/>
</dbReference>
<evidence type="ECO:0000259" key="11">
    <source>
        <dbReference type="PROSITE" id="PS52015"/>
    </source>
</evidence>
<organism evidence="12 13">
    <name type="scientific">Microbacter margulisiae</name>
    <dbReference type="NCBI Taxonomy" id="1350067"/>
    <lineage>
        <taxon>Bacteria</taxon>
        <taxon>Pseudomonadati</taxon>
        <taxon>Bacteroidota</taxon>
        <taxon>Bacteroidia</taxon>
        <taxon>Bacteroidales</taxon>
        <taxon>Porphyromonadaceae</taxon>
        <taxon>Microbacter</taxon>
    </lineage>
</organism>
<dbReference type="Proteomes" id="UP000544222">
    <property type="component" value="Unassembled WGS sequence"/>
</dbReference>
<proteinExistence type="inferred from homology"/>
<feature type="domain" description="TonB C-terminal" evidence="11">
    <location>
        <begin position="344"/>
        <end position="434"/>
    </location>
</feature>
<reference evidence="12 13" key="1">
    <citation type="submission" date="2020-08" db="EMBL/GenBank/DDBJ databases">
        <title>Genomic Encyclopedia of Type Strains, Phase IV (KMG-IV): sequencing the most valuable type-strain genomes for metagenomic binning, comparative biology and taxonomic classification.</title>
        <authorList>
            <person name="Goeker M."/>
        </authorList>
    </citation>
    <scope>NUCLEOTIDE SEQUENCE [LARGE SCALE GENOMIC DNA]</scope>
    <source>
        <strain evidence="12 13">DSM 27471</strain>
    </source>
</reference>
<keyword evidence="7" id="KW-0653">Protein transport</keyword>
<dbReference type="InterPro" id="IPR037682">
    <property type="entry name" value="TonB_C"/>
</dbReference>
<accession>A0A7W5H318</accession>
<evidence type="ECO:0000256" key="9">
    <source>
        <dbReference type="ARBA" id="ARBA00023136"/>
    </source>
</evidence>
<evidence type="ECO:0000256" key="10">
    <source>
        <dbReference type="SAM" id="Phobius"/>
    </source>
</evidence>
<evidence type="ECO:0000256" key="7">
    <source>
        <dbReference type="ARBA" id="ARBA00022927"/>
    </source>
</evidence>
<dbReference type="Gene3D" id="3.30.1150.10">
    <property type="match status" value="1"/>
</dbReference>
<sequence length="434" mass="49407">MEIYFDYLLKSSLWIMIFYLVHHFFLQKESFHGFNRAFLLAGIVASIVMPFVTVHYTALNGNRPLIQTGGVYATIIGQQADPVSWKAIALISIVILYITASAVLIIRVMLHLVKIVREILKNKRLPSAQKIIYTDLKNAPFSFGQYIFMPKDIESELEQKLIIRHESAHIRQLHYLDLWLSRVMCIIQFYNPFMWLYAKAIQVNCEFIADRKAIEGTEYKQEYIHILLKHSIGEAMYSVALHFSYPLTLKRITTMKQKKSKRLSIAKSLMVVPMAGLILVSYAQPRQTDEAKQNAGNTLTQVTVVGYGADEASAKKAKQQETTYKPVKYKNVYRVVEVLPKFGDGGTSLAEYLASHIKYPVEAQKQGAEGRVICQFVVDKEGNISEVHVIRGVTKALDEEAIRVVKAMPRWTPGYQGGKPVNVLYTLPITFKLH</sequence>
<keyword evidence="6 10" id="KW-0812">Transmembrane</keyword>
<dbReference type="InterPro" id="IPR006260">
    <property type="entry name" value="TonB/TolA_C"/>
</dbReference>
<feature type="transmembrane region" description="Helical" evidence="10">
    <location>
        <begin position="7"/>
        <end position="26"/>
    </location>
</feature>
<dbReference type="FunFam" id="3.30.1150.10:FF:000002">
    <property type="entry name" value="Energy transducer TonB"/>
    <property type="match status" value="1"/>
</dbReference>
<name>A0A7W5H318_9PORP</name>
<feature type="transmembrane region" description="Helical" evidence="10">
    <location>
        <begin position="38"/>
        <end position="58"/>
    </location>
</feature>
<dbReference type="GO" id="GO:0031992">
    <property type="term" value="F:energy transducer activity"/>
    <property type="evidence" value="ECO:0007669"/>
    <property type="project" value="TreeGrafter"/>
</dbReference>
<evidence type="ECO:0000256" key="1">
    <source>
        <dbReference type="ARBA" id="ARBA00004383"/>
    </source>
</evidence>
<evidence type="ECO:0000256" key="3">
    <source>
        <dbReference type="ARBA" id="ARBA00022448"/>
    </source>
</evidence>
<dbReference type="SUPFAM" id="SSF74653">
    <property type="entry name" value="TolA/TonB C-terminal domain"/>
    <property type="match status" value="1"/>
</dbReference>
<keyword evidence="5" id="KW-0997">Cell inner membrane</keyword>
<evidence type="ECO:0000256" key="8">
    <source>
        <dbReference type="ARBA" id="ARBA00022989"/>
    </source>
</evidence>
<comment type="caution">
    <text evidence="12">The sequence shown here is derived from an EMBL/GenBank/DDBJ whole genome shotgun (WGS) entry which is preliminary data.</text>
</comment>
<feature type="transmembrane region" description="Helical" evidence="10">
    <location>
        <begin position="87"/>
        <end position="113"/>
    </location>
</feature>
<dbReference type="PANTHER" id="PTHR33446:SF2">
    <property type="entry name" value="PROTEIN TONB"/>
    <property type="match status" value="1"/>
</dbReference>
<dbReference type="InterPro" id="IPR051045">
    <property type="entry name" value="TonB-dependent_transducer"/>
</dbReference>
<evidence type="ECO:0000256" key="5">
    <source>
        <dbReference type="ARBA" id="ARBA00022519"/>
    </source>
</evidence>
<keyword evidence="4" id="KW-1003">Cell membrane</keyword>
<dbReference type="PANTHER" id="PTHR33446">
    <property type="entry name" value="PROTEIN TONB-RELATED"/>
    <property type="match status" value="1"/>
</dbReference>
<dbReference type="Pfam" id="PF03544">
    <property type="entry name" value="TonB_C"/>
    <property type="match status" value="1"/>
</dbReference>
<evidence type="ECO:0000313" key="13">
    <source>
        <dbReference type="Proteomes" id="UP000544222"/>
    </source>
</evidence>
<protein>
    <submittedName>
        <fullName evidence="12">TonB family protein</fullName>
    </submittedName>
</protein>
<dbReference type="NCBIfam" id="TIGR01352">
    <property type="entry name" value="tonB_Cterm"/>
    <property type="match status" value="1"/>
</dbReference>
<dbReference type="PROSITE" id="PS52015">
    <property type="entry name" value="TONB_CTD"/>
    <property type="match status" value="1"/>
</dbReference>
<evidence type="ECO:0000313" key="12">
    <source>
        <dbReference type="EMBL" id="MBB3188360.1"/>
    </source>
</evidence>
<evidence type="ECO:0000256" key="6">
    <source>
        <dbReference type="ARBA" id="ARBA00022692"/>
    </source>
</evidence>